<dbReference type="Gene3D" id="3.40.630.30">
    <property type="match status" value="1"/>
</dbReference>
<dbReference type="SUPFAM" id="SSF55729">
    <property type="entry name" value="Acyl-CoA N-acyltransferases (Nat)"/>
    <property type="match status" value="1"/>
</dbReference>
<proteinExistence type="predicted"/>
<sequence length="156" mass="17124">MVVQRAVEEDITPWLNLASEVEYLFGPMVDDPKFLLALQKNISRGSAFCIRENDGLPGSRLMGGLLFSSSSAPVYKIGWLAVASRSRQKGVATALIKHVLSLVQRPAEVTVTTFGNDIADGLPARNLYIQHGFIPEEKVSNGPEGGSRQRFRLVLR</sequence>
<keyword evidence="2" id="KW-0808">Transferase</keyword>
<evidence type="ECO:0000313" key="2">
    <source>
        <dbReference type="EMBL" id="MFD0868198.1"/>
    </source>
</evidence>
<name>A0ABW3D4L2_9BACL</name>
<keyword evidence="2" id="KW-0012">Acyltransferase</keyword>
<protein>
    <submittedName>
        <fullName evidence="2">GNAT family N-acetyltransferase</fullName>
        <ecNumber evidence="2">2.3.1.-</ecNumber>
    </submittedName>
</protein>
<feature type="domain" description="N-acetyltransferase" evidence="1">
    <location>
        <begin position="1"/>
        <end position="156"/>
    </location>
</feature>
<dbReference type="Proteomes" id="UP001597120">
    <property type="component" value="Unassembled WGS sequence"/>
</dbReference>
<organism evidence="2 3">
    <name type="scientific">Paenibacillus residui</name>
    <dbReference type="NCBI Taxonomy" id="629724"/>
    <lineage>
        <taxon>Bacteria</taxon>
        <taxon>Bacillati</taxon>
        <taxon>Bacillota</taxon>
        <taxon>Bacilli</taxon>
        <taxon>Bacillales</taxon>
        <taxon>Paenibacillaceae</taxon>
        <taxon>Paenibacillus</taxon>
    </lineage>
</organism>
<evidence type="ECO:0000313" key="3">
    <source>
        <dbReference type="Proteomes" id="UP001597120"/>
    </source>
</evidence>
<evidence type="ECO:0000259" key="1">
    <source>
        <dbReference type="PROSITE" id="PS51186"/>
    </source>
</evidence>
<dbReference type="RefSeq" id="WP_144939654.1">
    <property type="nucleotide sequence ID" value="NZ_JBHTIU010000010.1"/>
</dbReference>
<accession>A0ABW3D4L2</accession>
<comment type="caution">
    <text evidence="2">The sequence shown here is derived from an EMBL/GenBank/DDBJ whole genome shotgun (WGS) entry which is preliminary data.</text>
</comment>
<dbReference type="EC" id="2.3.1.-" evidence="2"/>
<dbReference type="InterPro" id="IPR016181">
    <property type="entry name" value="Acyl_CoA_acyltransferase"/>
</dbReference>
<dbReference type="CDD" id="cd04301">
    <property type="entry name" value="NAT_SF"/>
    <property type="match status" value="1"/>
</dbReference>
<dbReference type="Pfam" id="PF00583">
    <property type="entry name" value="Acetyltransf_1"/>
    <property type="match status" value="1"/>
</dbReference>
<keyword evidence="3" id="KW-1185">Reference proteome</keyword>
<dbReference type="InterPro" id="IPR000182">
    <property type="entry name" value="GNAT_dom"/>
</dbReference>
<dbReference type="PROSITE" id="PS51186">
    <property type="entry name" value="GNAT"/>
    <property type="match status" value="1"/>
</dbReference>
<dbReference type="GO" id="GO:0016746">
    <property type="term" value="F:acyltransferase activity"/>
    <property type="evidence" value="ECO:0007669"/>
    <property type="project" value="UniProtKB-KW"/>
</dbReference>
<reference evidence="3" key="1">
    <citation type="journal article" date="2019" name="Int. J. Syst. Evol. Microbiol.">
        <title>The Global Catalogue of Microorganisms (GCM) 10K type strain sequencing project: providing services to taxonomists for standard genome sequencing and annotation.</title>
        <authorList>
            <consortium name="The Broad Institute Genomics Platform"/>
            <consortium name="The Broad Institute Genome Sequencing Center for Infectious Disease"/>
            <person name="Wu L."/>
            <person name="Ma J."/>
        </authorList>
    </citation>
    <scope>NUCLEOTIDE SEQUENCE [LARGE SCALE GENOMIC DNA]</scope>
    <source>
        <strain evidence="3">CCUG 57263</strain>
    </source>
</reference>
<dbReference type="EMBL" id="JBHTIU010000010">
    <property type="protein sequence ID" value="MFD0868198.1"/>
    <property type="molecule type" value="Genomic_DNA"/>
</dbReference>
<gene>
    <name evidence="2" type="ORF">ACFQ03_03485</name>
</gene>